<evidence type="ECO:0000313" key="1">
    <source>
        <dbReference type="EMBL" id="HEG92218.1"/>
    </source>
</evidence>
<sequence length="201" mass="21655">MAWSIGSAGREAGSTHSTIVYGDVGQTSGYAAKGGRAFILGNAAGRPLINAVGRPRVVINGTCLDYLAESFMAGDPLEGGGFAILNGVAFDEDGRLHELDTPYPGGKLFSLASGGAIYVRDPWGLLDESQLNGGEFAALTAEDWALIRPYLEENERLFDISVDFLLSVDGRRLRPEQVYRKIRPAGHEALMPEEAWIKRVA</sequence>
<dbReference type="Gene3D" id="2.160.20.60">
    <property type="entry name" value="Glutamate synthase, alpha subunit, C-terminal domain"/>
    <property type="match status" value="1"/>
</dbReference>
<dbReference type="SUPFAM" id="SSF69336">
    <property type="entry name" value="Alpha subunit of glutamate synthase, C-terminal domain"/>
    <property type="match status" value="1"/>
</dbReference>
<dbReference type="InterPro" id="IPR036485">
    <property type="entry name" value="Glu_synth_asu_C_sf"/>
</dbReference>
<accession>A0A831TCU1</accession>
<proteinExistence type="predicted"/>
<protein>
    <recommendedName>
        <fullName evidence="2">Glutamate synthase alpha subunit C-terminal domain-containing protein</fullName>
    </recommendedName>
</protein>
<reference evidence="1" key="1">
    <citation type="journal article" date="2020" name="mSystems">
        <title>Genome- and Community-Level Interaction Insights into Carbon Utilization and Element Cycling Functions of Hydrothermarchaeota in Hydrothermal Sediment.</title>
        <authorList>
            <person name="Zhou Z."/>
            <person name="Liu Y."/>
            <person name="Xu W."/>
            <person name="Pan J."/>
            <person name="Luo Z.H."/>
            <person name="Li M."/>
        </authorList>
    </citation>
    <scope>NUCLEOTIDE SEQUENCE [LARGE SCALE GENOMIC DNA]</scope>
    <source>
        <strain evidence="1">SpSt-210</strain>
    </source>
</reference>
<name>A0A831TCU1_9BACT</name>
<evidence type="ECO:0008006" key="2">
    <source>
        <dbReference type="Google" id="ProtNLM"/>
    </source>
</evidence>
<dbReference type="AlphaFoldDB" id="A0A831TCU1"/>
<comment type="caution">
    <text evidence="1">The sequence shown here is derived from an EMBL/GenBank/DDBJ whole genome shotgun (WGS) entry which is preliminary data.</text>
</comment>
<gene>
    <name evidence="1" type="ORF">ENP34_12415</name>
</gene>
<organism evidence="1">
    <name type="scientific">Thermorudis peleae</name>
    <dbReference type="NCBI Taxonomy" id="1382356"/>
    <lineage>
        <taxon>Bacteria</taxon>
        <taxon>Pseudomonadati</taxon>
        <taxon>Thermomicrobiota</taxon>
        <taxon>Thermomicrobia</taxon>
        <taxon>Thermomicrobia incertae sedis</taxon>
        <taxon>Thermorudis</taxon>
    </lineage>
</organism>
<dbReference type="EMBL" id="DSIY01000289">
    <property type="protein sequence ID" value="HEG92218.1"/>
    <property type="molecule type" value="Genomic_DNA"/>
</dbReference>
<dbReference type="GO" id="GO:0016491">
    <property type="term" value="F:oxidoreductase activity"/>
    <property type="evidence" value="ECO:0007669"/>
    <property type="project" value="InterPro"/>
</dbReference>